<dbReference type="AlphaFoldDB" id="A0A0F9E5J1"/>
<reference evidence="1" key="1">
    <citation type="journal article" date="2015" name="Nature">
        <title>Complex archaea that bridge the gap between prokaryotes and eukaryotes.</title>
        <authorList>
            <person name="Spang A."/>
            <person name="Saw J.H."/>
            <person name="Jorgensen S.L."/>
            <person name="Zaremba-Niedzwiedzka K."/>
            <person name="Martijn J."/>
            <person name="Lind A.E."/>
            <person name="van Eijk R."/>
            <person name="Schleper C."/>
            <person name="Guy L."/>
            <person name="Ettema T.J."/>
        </authorList>
    </citation>
    <scope>NUCLEOTIDE SEQUENCE</scope>
</reference>
<gene>
    <name evidence="1" type="ORF">LCGC14_2194890</name>
</gene>
<comment type="caution">
    <text evidence="1">The sequence shown here is derived from an EMBL/GenBank/DDBJ whole genome shotgun (WGS) entry which is preliminary data.</text>
</comment>
<evidence type="ECO:0000313" key="1">
    <source>
        <dbReference type="EMBL" id="KKL61481.1"/>
    </source>
</evidence>
<accession>A0A0F9E5J1</accession>
<name>A0A0F9E5J1_9ZZZZ</name>
<feature type="non-terminal residue" evidence="1">
    <location>
        <position position="29"/>
    </location>
</feature>
<proteinExistence type="predicted"/>
<dbReference type="EMBL" id="LAZR01028806">
    <property type="protein sequence ID" value="KKL61481.1"/>
    <property type="molecule type" value="Genomic_DNA"/>
</dbReference>
<protein>
    <submittedName>
        <fullName evidence="1">Uncharacterized protein</fullName>
    </submittedName>
</protein>
<sequence length="29" mass="3370">MESFQLKMPSCSLKSLIRILKSFVQTIQI</sequence>
<organism evidence="1">
    <name type="scientific">marine sediment metagenome</name>
    <dbReference type="NCBI Taxonomy" id="412755"/>
    <lineage>
        <taxon>unclassified sequences</taxon>
        <taxon>metagenomes</taxon>
        <taxon>ecological metagenomes</taxon>
    </lineage>
</organism>